<dbReference type="InterPro" id="IPR001387">
    <property type="entry name" value="Cro/C1-type_HTH"/>
</dbReference>
<dbReference type="SUPFAM" id="SSF47413">
    <property type="entry name" value="lambda repressor-like DNA-binding domains"/>
    <property type="match status" value="1"/>
</dbReference>
<organism evidence="2 3">
    <name type="scientific">Ellagibacter isourolithinifaciens</name>
    <dbReference type="NCBI Taxonomy" id="2137581"/>
    <lineage>
        <taxon>Bacteria</taxon>
        <taxon>Bacillati</taxon>
        <taxon>Actinomycetota</taxon>
        <taxon>Coriobacteriia</taxon>
        <taxon>Eggerthellales</taxon>
        <taxon>Eggerthellaceae</taxon>
        <taxon>Ellagibacter</taxon>
    </lineage>
</organism>
<dbReference type="Pfam" id="PF01381">
    <property type="entry name" value="HTH_3"/>
    <property type="match status" value="1"/>
</dbReference>
<dbReference type="GO" id="GO:0003677">
    <property type="term" value="F:DNA binding"/>
    <property type="evidence" value="ECO:0007669"/>
    <property type="project" value="InterPro"/>
</dbReference>
<sequence length="125" mass="13776">MFTLQLKEMRKRAGYKTQKAAADALGIKERKYASWERGEVQLTLEDAFNIGLVFGCTPNDLCGWSGGNGDASFSDSGQAALNGYYESMNSQGRETLVQTARLMSGSPDTRIEKDRPEAVRVQEAM</sequence>
<gene>
    <name evidence="2" type="ORF">F8C90_09675</name>
</gene>
<name>A0A6N6NPD9_9ACTN</name>
<evidence type="ECO:0000313" key="3">
    <source>
        <dbReference type="Proteomes" id="UP000468668"/>
    </source>
</evidence>
<keyword evidence="3" id="KW-1185">Reference proteome</keyword>
<feature type="domain" description="HTH cro/C1-type" evidence="1">
    <location>
        <begin position="6"/>
        <end position="61"/>
    </location>
</feature>
<evidence type="ECO:0000313" key="2">
    <source>
        <dbReference type="EMBL" id="KAB1636656.1"/>
    </source>
</evidence>
<protein>
    <submittedName>
        <fullName evidence="2">Helix-turn-helix transcriptional regulator</fullName>
    </submittedName>
</protein>
<proteinExistence type="predicted"/>
<evidence type="ECO:0000259" key="1">
    <source>
        <dbReference type="PROSITE" id="PS50943"/>
    </source>
</evidence>
<dbReference type="EMBL" id="WAJR01000032">
    <property type="protein sequence ID" value="KAB1636656.1"/>
    <property type="molecule type" value="Genomic_DNA"/>
</dbReference>
<reference evidence="2 3" key="1">
    <citation type="submission" date="2019-09" db="EMBL/GenBank/DDBJ databases">
        <title>Whole genome shotgun sequencing (WGS) of Ellagibacter isourolithinifaciens DSM 104140(T) and Adlercreutzia muris DSM 29508(T).</title>
        <authorList>
            <person name="Stoll D.A."/>
            <person name="Danylec N."/>
            <person name="Huch M."/>
        </authorList>
    </citation>
    <scope>NUCLEOTIDE SEQUENCE [LARGE SCALE GENOMIC DNA]</scope>
    <source>
        <strain evidence="2 3">DSM 104140</strain>
    </source>
</reference>
<dbReference type="GeneID" id="98658680"/>
<dbReference type="PROSITE" id="PS50943">
    <property type="entry name" value="HTH_CROC1"/>
    <property type="match status" value="1"/>
</dbReference>
<dbReference type="InterPro" id="IPR010982">
    <property type="entry name" value="Lambda_DNA-bd_dom_sf"/>
</dbReference>
<dbReference type="CDD" id="cd00093">
    <property type="entry name" value="HTH_XRE"/>
    <property type="match status" value="1"/>
</dbReference>
<dbReference type="Gene3D" id="1.10.260.40">
    <property type="entry name" value="lambda repressor-like DNA-binding domains"/>
    <property type="match status" value="1"/>
</dbReference>
<dbReference type="AlphaFoldDB" id="A0A6N6NPD9"/>
<accession>A0A6N6NPD9</accession>
<dbReference type="RefSeq" id="WP_158050314.1">
    <property type="nucleotide sequence ID" value="NZ_WAJR01000032.1"/>
</dbReference>
<dbReference type="SMART" id="SM00530">
    <property type="entry name" value="HTH_XRE"/>
    <property type="match status" value="1"/>
</dbReference>
<dbReference type="Proteomes" id="UP000468668">
    <property type="component" value="Unassembled WGS sequence"/>
</dbReference>
<comment type="caution">
    <text evidence="2">The sequence shown here is derived from an EMBL/GenBank/DDBJ whole genome shotgun (WGS) entry which is preliminary data.</text>
</comment>
<dbReference type="OrthoDB" id="3190556at2"/>